<protein>
    <submittedName>
        <fullName evidence="8">Trihelix transcription factor GT-2</fullName>
    </submittedName>
</protein>
<feature type="compositionally biased region" description="Basic residues" evidence="6">
    <location>
        <begin position="39"/>
        <end position="49"/>
    </location>
</feature>
<sequence length="626" mass="69396">MQSQYGVSEIQQFMAESGCSPVFPMSTADMHASPQPQKQQHHHHGHHIQQHQQPPGQQRHHHQHLHHHHHHFQQVQIQQPVPLQPPQAFHPFHPIPVTQQLFQDGHQLHLFQQEQQRRIHQQLVQLGLEIESGPENSSSPTRIITPGPGGGGGGGIPPFLGGGNFRLALNQSSRGGGSRDRLNEEEDILHGDEGSETHHIQPWGTREEDSGIKEPFWRPLDVDYMNRNNNRCKEKQPEPSHSGKHYKSSREGDNADDGNNSGAAASNYKLFSELEAIYKPVNGGGGSGDSSRTGINTNQQTGSGSALTGENPPAIAGAAPEVDWDHNTEDADQGSDTSTGQEAAQMEKPNKSSGAAGRRKRKRKQQLSSIAAFLESLVTRLMEHQEGLHRKFLEVLDRRDHERMNREETWRQQEAAKANREAMARAQEQALASTREAAIISFLEKLTGECLNLPTKAEFQSQLQEEEAMAPHMGTDTTAPVVANSSVRGLVNSSSSRWPKAEVQALIRVRSGLEWRFQEPGLKGPLWEEVSSAMAAVGYHRSSKRCKEKWENINKYFRKSKGNAKKRPQHSKTCPYFHQLDQLYSGPLCPGRRDGQAPPNAIAVSDGQSAAAAALDDDENNDGGEE</sequence>
<feature type="region of interest" description="Disordered" evidence="6">
    <location>
        <begin position="229"/>
        <end position="261"/>
    </location>
</feature>
<feature type="region of interest" description="Disordered" evidence="6">
    <location>
        <begin position="282"/>
        <end position="364"/>
    </location>
</feature>
<keyword evidence="5" id="KW-0539">Nucleus</keyword>
<feature type="region of interest" description="Disordered" evidence="6">
    <location>
        <begin position="188"/>
        <end position="214"/>
    </location>
</feature>
<dbReference type="AlphaFoldDB" id="A0A1D1YMF8"/>
<evidence type="ECO:0000256" key="4">
    <source>
        <dbReference type="ARBA" id="ARBA00023163"/>
    </source>
</evidence>
<dbReference type="GO" id="GO:0006355">
    <property type="term" value="P:regulation of DNA-templated transcription"/>
    <property type="evidence" value="ECO:0007669"/>
    <property type="project" value="UniProtKB-ARBA"/>
</dbReference>
<feature type="domain" description="Myb-like" evidence="7">
    <location>
        <begin position="496"/>
        <end position="554"/>
    </location>
</feature>
<gene>
    <name evidence="8" type="primary">GT-2_2</name>
    <name evidence="8" type="ORF">g.120237</name>
</gene>
<evidence type="ECO:0000256" key="5">
    <source>
        <dbReference type="ARBA" id="ARBA00023242"/>
    </source>
</evidence>
<evidence type="ECO:0000256" key="2">
    <source>
        <dbReference type="ARBA" id="ARBA00023015"/>
    </source>
</evidence>
<dbReference type="InterPro" id="IPR001005">
    <property type="entry name" value="SANT/Myb"/>
</dbReference>
<proteinExistence type="predicted"/>
<feature type="region of interest" description="Disordered" evidence="6">
    <location>
        <begin position="587"/>
        <end position="626"/>
    </location>
</feature>
<dbReference type="GO" id="GO:0005634">
    <property type="term" value="C:nucleus"/>
    <property type="evidence" value="ECO:0007669"/>
    <property type="project" value="UniProtKB-SubCell"/>
</dbReference>
<dbReference type="PROSITE" id="PS50090">
    <property type="entry name" value="MYB_LIKE"/>
    <property type="match status" value="1"/>
</dbReference>
<keyword evidence="3" id="KW-0238">DNA-binding</keyword>
<evidence type="ECO:0000313" key="8">
    <source>
        <dbReference type="EMBL" id="JAT55800.1"/>
    </source>
</evidence>
<feature type="non-terminal residue" evidence="8">
    <location>
        <position position="626"/>
    </location>
</feature>
<keyword evidence="2" id="KW-0805">Transcription regulation</keyword>
<feature type="compositionally biased region" description="Acidic residues" evidence="6">
    <location>
        <begin position="615"/>
        <end position="626"/>
    </location>
</feature>
<dbReference type="FunFam" id="1.10.10.60:FF:000092">
    <property type="entry name" value="Trihelix transcription factor GT-2"/>
    <property type="match status" value="1"/>
</dbReference>
<keyword evidence="4" id="KW-0804">Transcription</keyword>
<feature type="compositionally biased region" description="Basic residues" evidence="6">
    <location>
        <begin position="58"/>
        <end position="72"/>
    </location>
</feature>
<dbReference type="GO" id="GO:0003677">
    <property type="term" value="F:DNA binding"/>
    <property type="evidence" value="ECO:0007669"/>
    <property type="project" value="UniProtKB-KW"/>
</dbReference>
<feature type="compositionally biased region" description="Low complexity" evidence="6">
    <location>
        <begin position="605"/>
        <end position="614"/>
    </location>
</feature>
<evidence type="ECO:0000256" key="6">
    <source>
        <dbReference type="SAM" id="MobiDB-lite"/>
    </source>
</evidence>
<feature type="region of interest" description="Disordered" evidence="6">
    <location>
        <begin position="24"/>
        <end position="77"/>
    </location>
</feature>
<dbReference type="PANTHER" id="PTHR21654:SF31">
    <property type="entry name" value="OS02G0104500 PROTEIN"/>
    <property type="match status" value="1"/>
</dbReference>
<reference evidence="8" key="1">
    <citation type="submission" date="2015-07" db="EMBL/GenBank/DDBJ databases">
        <title>Transcriptome Assembly of Anthurium amnicola.</title>
        <authorList>
            <person name="Suzuki J."/>
        </authorList>
    </citation>
    <scope>NUCLEOTIDE SEQUENCE</scope>
</reference>
<dbReference type="Pfam" id="PF13837">
    <property type="entry name" value="Myb_DNA-bind_4"/>
    <property type="match status" value="1"/>
</dbReference>
<dbReference type="CDD" id="cd12203">
    <property type="entry name" value="GT1"/>
    <property type="match status" value="1"/>
</dbReference>
<organism evidence="8">
    <name type="scientific">Anthurium amnicola</name>
    <dbReference type="NCBI Taxonomy" id="1678845"/>
    <lineage>
        <taxon>Eukaryota</taxon>
        <taxon>Viridiplantae</taxon>
        <taxon>Streptophyta</taxon>
        <taxon>Embryophyta</taxon>
        <taxon>Tracheophyta</taxon>
        <taxon>Spermatophyta</taxon>
        <taxon>Magnoliopsida</taxon>
        <taxon>Liliopsida</taxon>
        <taxon>Araceae</taxon>
        <taxon>Pothoideae</taxon>
        <taxon>Potheae</taxon>
        <taxon>Anthurium</taxon>
    </lineage>
</organism>
<dbReference type="PANTHER" id="PTHR21654">
    <property type="entry name" value="FI21293P1"/>
    <property type="match status" value="1"/>
</dbReference>
<accession>A0A1D1YMF8</accession>
<dbReference type="InterPro" id="IPR044822">
    <property type="entry name" value="Myb_DNA-bind_4"/>
</dbReference>
<evidence type="ECO:0000259" key="7">
    <source>
        <dbReference type="PROSITE" id="PS50090"/>
    </source>
</evidence>
<comment type="subcellular location">
    <subcellularLocation>
        <location evidence="1">Nucleus</location>
    </subcellularLocation>
</comment>
<evidence type="ECO:0000256" key="1">
    <source>
        <dbReference type="ARBA" id="ARBA00004123"/>
    </source>
</evidence>
<feature type="compositionally biased region" description="Polar residues" evidence="6">
    <location>
        <begin position="292"/>
        <end position="308"/>
    </location>
</feature>
<dbReference type="Gene3D" id="1.10.10.60">
    <property type="entry name" value="Homeodomain-like"/>
    <property type="match status" value="1"/>
</dbReference>
<name>A0A1D1YMF8_9ARAE</name>
<evidence type="ECO:0000256" key="3">
    <source>
        <dbReference type="ARBA" id="ARBA00023125"/>
    </source>
</evidence>
<dbReference type="EMBL" id="GDJX01012136">
    <property type="protein sequence ID" value="JAT55800.1"/>
    <property type="molecule type" value="Transcribed_RNA"/>
</dbReference>